<dbReference type="EC" id="2.7.1.-" evidence="5"/>
<comment type="similarity">
    <text evidence="1 5">Belongs to the KptA/TPT1 family.</text>
</comment>
<accession>A0AAW3YST8</accession>
<dbReference type="HAMAP" id="MF_00299">
    <property type="entry name" value="KptA"/>
    <property type="match status" value="1"/>
</dbReference>
<dbReference type="Gene3D" id="1.10.10.970">
    <property type="entry name" value="RNA 2'-phosphotransferase, Tpt1/KptA family, N-terminal domain"/>
    <property type="match status" value="1"/>
</dbReference>
<reference evidence="6" key="2">
    <citation type="journal article" date="2024" name="Toxins">
        <title>Genome Sequence Analysis of Native Xenorhabdus Strains Isolated from Entomopathogenic Nematodes in Argentina.</title>
        <authorList>
            <person name="Palma L."/>
            <person name="Frizzo L."/>
            <person name="Kaiser S."/>
            <person name="Berry C."/>
            <person name="Caballero P."/>
            <person name="Bode H.B."/>
            <person name="Del Valle E.E."/>
        </authorList>
    </citation>
    <scope>NUCLEOTIDE SEQUENCE</scope>
    <source>
        <strain evidence="6">M</strain>
    </source>
</reference>
<gene>
    <name evidence="5" type="primary">kptA</name>
    <name evidence="6" type="ORF">ID854_05865</name>
</gene>
<dbReference type="GO" id="GO:0000215">
    <property type="term" value="F:tRNA 2'-phosphotransferase activity"/>
    <property type="evidence" value="ECO:0007669"/>
    <property type="project" value="TreeGrafter"/>
</dbReference>
<dbReference type="RefSeq" id="WP_323868610.1">
    <property type="nucleotide sequence ID" value="NZ_JACXBF010000127.1"/>
</dbReference>
<dbReference type="NCBIfam" id="NF002014">
    <property type="entry name" value="PRK00819.1-4"/>
    <property type="match status" value="1"/>
</dbReference>
<dbReference type="EMBL" id="JACXBF010000127">
    <property type="protein sequence ID" value="MBD2799994.1"/>
    <property type="molecule type" value="Genomic_DNA"/>
</dbReference>
<organism evidence="6">
    <name type="scientific">Xenorhabdus szentirmaii</name>
    <dbReference type="NCBI Taxonomy" id="290112"/>
    <lineage>
        <taxon>Bacteria</taxon>
        <taxon>Pseudomonadati</taxon>
        <taxon>Pseudomonadota</taxon>
        <taxon>Gammaproteobacteria</taxon>
        <taxon>Enterobacterales</taxon>
        <taxon>Morganellaceae</taxon>
        <taxon>Xenorhabdus</taxon>
    </lineage>
</organism>
<dbReference type="GO" id="GO:0003950">
    <property type="term" value="F:NAD+ poly-ADP-ribosyltransferase activity"/>
    <property type="evidence" value="ECO:0007669"/>
    <property type="project" value="InterPro"/>
</dbReference>
<dbReference type="GO" id="GO:0006388">
    <property type="term" value="P:tRNA splicing, via endonucleolytic cleavage and ligation"/>
    <property type="evidence" value="ECO:0007669"/>
    <property type="project" value="UniProtKB-UniRule"/>
</dbReference>
<reference evidence="6" key="1">
    <citation type="submission" date="2020-09" db="EMBL/GenBank/DDBJ databases">
        <authorList>
            <person name="Palma L."/>
            <person name="Caballero P."/>
            <person name="Berry C."/>
            <person name="Del Valle E."/>
        </authorList>
    </citation>
    <scope>NUCLEOTIDE SEQUENCE</scope>
    <source>
        <strain evidence="6">M</strain>
    </source>
</reference>
<dbReference type="PANTHER" id="PTHR12684">
    <property type="entry name" value="PUTATIVE PHOSPHOTRANSFERASE"/>
    <property type="match status" value="1"/>
</dbReference>
<dbReference type="SUPFAM" id="SSF56399">
    <property type="entry name" value="ADP-ribosylation"/>
    <property type="match status" value="1"/>
</dbReference>
<sequence length="188" mass="21143">MGKNRDLADTKTSKFLSYILRHQPESIGLTLDSEGWADIGALIKCAARHGKQLNRALIENIVETNNKKRFALSVDQLRIRAVQGHSTQRVDIRYQEKTPPDTLYHGTATRFLDSIFKQGLAAGTRHYVHLSADKTTATKVGARHGKVIILKIDARLMNEQGFKFHQADNGVWLTKTVPVKYISIISHL</sequence>
<comment type="caution">
    <text evidence="6">The sequence shown here is derived from an EMBL/GenBank/DDBJ whole genome shotgun (WGS) entry which is preliminary data.</text>
</comment>
<protein>
    <recommendedName>
        <fullName evidence="5">Probable RNA 2'-phosphotransferase</fullName>
        <ecNumber evidence="5">2.7.1.-</ecNumber>
    </recommendedName>
</protein>
<evidence type="ECO:0000256" key="3">
    <source>
        <dbReference type="ARBA" id="ARBA00023027"/>
    </source>
</evidence>
<dbReference type="Pfam" id="PF01885">
    <property type="entry name" value="PTS_2-RNA"/>
    <property type="match status" value="1"/>
</dbReference>
<dbReference type="InterPro" id="IPR002745">
    <property type="entry name" value="Ptrans_KptA/Tpt1"/>
</dbReference>
<comment type="function">
    <text evidence="4 5">Removes the 2'-phosphate from RNA via an intermediate in which the phosphate is ADP-ribosylated by NAD followed by a presumed transesterification to release the RNA and generate ADP-ribose 1''-2''-cyclic phosphate (APPR&gt;P). May function as an ADP-ribosylase.</text>
</comment>
<evidence type="ECO:0000256" key="5">
    <source>
        <dbReference type="HAMAP-Rule" id="MF_00299"/>
    </source>
</evidence>
<proteinExistence type="inferred from homology"/>
<evidence type="ECO:0000256" key="2">
    <source>
        <dbReference type="ARBA" id="ARBA00022679"/>
    </source>
</evidence>
<dbReference type="AlphaFoldDB" id="A0AAW3YST8"/>
<dbReference type="PANTHER" id="PTHR12684:SF2">
    <property type="entry name" value="TRNA 2'-PHOSPHOTRANSFERASE 1"/>
    <property type="match status" value="1"/>
</dbReference>
<evidence type="ECO:0000256" key="1">
    <source>
        <dbReference type="ARBA" id="ARBA00009836"/>
    </source>
</evidence>
<dbReference type="InterPro" id="IPR042081">
    <property type="entry name" value="RNA_2'-PTrans_C"/>
</dbReference>
<dbReference type="Gene3D" id="3.20.170.30">
    <property type="match status" value="1"/>
</dbReference>
<evidence type="ECO:0000256" key="4">
    <source>
        <dbReference type="ARBA" id="ARBA00025212"/>
    </source>
</evidence>
<name>A0AAW3YST8_9GAMM</name>
<dbReference type="InterPro" id="IPR042080">
    <property type="entry name" value="RNA_2'-PTrans_N"/>
</dbReference>
<dbReference type="Proteomes" id="UP001193920">
    <property type="component" value="Unassembled WGS sequence"/>
</dbReference>
<dbReference type="NCBIfam" id="NF002012">
    <property type="entry name" value="PRK00819.1-1"/>
    <property type="match status" value="1"/>
</dbReference>
<keyword evidence="3 5" id="KW-0520">NAD</keyword>
<dbReference type="InterPro" id="IPR022928">
    <property type="entry name" value="RNA_2'-PTrans_KptA"/>
</dbReference>
<evidence type="ECO:0000313" key="6">
    <source>
        <dbReference type="EMBL" id="MBD2799994.1"/>
    </source>
</evidence>
<keyword evidence="2 5" id="KW-0808">Transferase</keyword>